<dbReference type="UniPathway" id="UPA00251">
    <property type="reaction ID" value="UER00375"/>
</dbReference>
<dbReference type="Gene3D" id="3.90.1150.10">
    <property type="entry name" value="Aspartate Aminotransferase, domain 1"/>
    <property type="match status" value="1"/>
</dbReference>
<dbReference type="InterPro" id="IPR001917">
    <property type="entry name" value="Aminotrans_II_pyridoxalP_BS"/>
</dbReference>
<evidence type="ECO:0000256" key="16">
    <source>
        <dbReference type="SAM" id="MobiDB-lite"/>
    </source>
</evidence>
<dbReference type="CDD" id="cd06454">
    <property type="entry name" value="KBL_like"/>
    <property type="match status" value="1"/>
</dbReference>
<dbReference type="PANTHER" id="PTHR13693:SF102">
    <property type="entry name" value="2-AMINO-3-KETOBUTYRATE COENZYME A LIGASE, MITOCHONDRIAL"/>
    <property type="match status" value="1"/>
</dbReference>
<dbReference type="InterPro" id="IPR015424">
    <property type="entry name" value="PyrdxlP-dep_Trfase"/>
</dbReference>
<reference evidence="18 21" key="2">
    <citation type="submission" date="2020-04" db="EMBL/GenBank/DDBJ databases">
        <title>Description of novel Gluconacetobacter.</title>
        <authorList>
            <person name="Sombolestani A."/>
        </authorList>
    </citation>
    <scope>NUCLEOTIDE SEQUENCE [LARGE SCALE GENOMIC DNA]</scope>
    <source>
        <strain evidence="18 21">LMG 1382</strain>
    </source>
</reference>
<dbReference type="OrthoDB" id="9807157at2"/>
<evidence type="ECO:0000256" key="10">
    <source>
        <dbReference type="ARBA" id="ARBA00031691"/>
    </source>
</evidence>
<evidence type="ECO:0000313" key="18">
    <source>
        <dbReference type="EMBL" id="MBB2187756.1"/>
    </source>
</evidence>
<dbReference type="Pfam" id="PF00155">
    <property type="entry name" value="Aminotran_1_2"/>
    <property type="match status" value="1"/>
</dbReference>
<dbReference type="GO" id="GO:0003870">
    <property type="term" value="F:5-aminolevulinate synthase activity"/>
    <property type="evidence" value="ECO:0007669"/>
    <property type="project" value="UniProtKB-EC"/>
</dbReference>
<evidence type="ECO:0000256" key="13">
    <source>
        <dbReference type="ARBA" id="ARBA00047654"/>
    </source>
</evidence>
<dbReference type="NCBIfam" id="TIGR01821">
    <property type="entry name" value="5aminolev_synth"/>
    <property type="match status" value="1"/>
</dbReference>
<keyword evidence="6 15" id="KW-0808">Transferase</keyword>
<feature type="domain" description="Aminotransferase class I/classII large" evidence="17">
    <location>
        <begin position="77"/>
        <end position="422"/>
    </location>
</feature>
<comment type="similarity">
    <text evidence="3 14">Belongs to the class-II pyridoxal-phosphate-dependent aminotransferase family.</text>
</comment>
<dbReference type="Proteomes" id="UP000562982">
    <property type="component" value="Unassembled WGS sequence"/>
</dbReference>
<evidence type="ECO:0000256" key="2">
    <source>
        <dbReference type="ARBA" id="ARBA00005029"/>
    </source>
</evidence>
<dbReference type="GO" id="GO:0006782">
    <property type="term" value="P:protoporphyrinogen IX biosynthetic process"/>
    <property type="evidence" value="ECO:0007669"/>
    <property type="project" value="UniProtKB-UniRule"/>
</dbReference>
<evidence type="ECO:0000256" key="1">
    <source>
        <dbReference type="ARBA" id="ARBA00001933"/>
    </source>
</evidence>
<comment type="catalytic activity">
    <reaction evidence="13 15">
        <text>succinyl-CoA + glycine + H(+) = 5-aminolevulinate + CO2 + CoA</text>
        <dbReference type="Rhea" id="RHEA:12921"/>
        <dbReference type="ChEBI" id="CHEBI:15378"/>
        <dbReference type="ChEBI" id="CHEBI:16526"/>
        <dbReference type="ChEBI" id="CHEBI:57287"/>
        <dbReference type="ChEBI" id="CHEBI:57292"/>
        <dbReference type="ChEBI" id="CHEBI:57305"/>
        <dbReference type="ChEBI" id="CHEBI:356416"/>
        <dbReference type="EC" id="2.3.1.37"/>
    </reaction>
</comment>
<dbReference type="PROSITE" id="PS00599">
    <property type="entry name" value="AA_TRANSFER_CLASS_2"/>
    <property type="match status" value="1"/>
</dbReference>
<dbReference type="GO" id="GO:0030170">
    <property type="term" value="F:pyridoxal phosphate binding"/>
    <property type="evidence" value="ECO:0007669"/>
    <property type="project" value="UniProtKB-UniRule"/>
</dbReference>
<evidence type="ECO:0000256" key="8">
    <source>
        <dbReference type="ARBA" id="ARBA00023133"/>
    </source>
</evidence>
<evidence type="ECO:0000256" key="12">
    <source>
        <dbReference type="ARBA" id="ARBA00032773"/>
    </source>
</evidence>
<dbReference type="PANTHER" id="PTHR13693">
    <property type="entry name" value="CLASS II AMINOTRANSFERASE/8-AMINO-7-OXONONANOATE SYNTHASE"/>
    <property type="match status" value="1"/>
</dbReference>
<sequence length="437" mass="46789">MTAVRTCEPAAASQENDRVPSIDAGRHPFYRFCRESLDGIREQGRYRRFTPLARQADRYPVYDHVTVPAAEPPVGREVVVWSANDYLGMGVEPAVAEAAIAAIREHGAGAGGTRNIAGTSPLHAALEAELADLHGKEAGLLFVSGYVSNQASLQTILTSMPGWICFSDRQNHASMIAGIKGARGATCVIYEHNDLADLEAKLAAAPKDAPKLVAFESVYSMDGDVSDIGATCALARKYGAITYLDEVHAVGLYGSQGGGVAERDGVADQVDIIEGTLAKGFGVHGGYVTGSAELIDYLRCAASGFIFTTALPPSVVAAALASVRMVRREGWRREKMFERVATFRAKLSAAGIPFMPTPSHIVPIPVGDADRCNEISRRLLADFGLYATPINYPTVPRGTERLRLTPGPHHTDEMMDEMVSALGVLLRINARHEDAAA</sequence>
<evidence type="ECO:0000256" key="6">
    <source>
        <dbReference type="ARBA" id="ARBA00022679"/>
    </source>
</evidence>
<name>A0A370G0S5_GLULI</name>
<evidence type="ECO:0000259" key="17">
    <source>
        <dbReference type="Pfam" id="PF00155"/>
    </source>
</evidence>
<evidence type="ECO:0000256" key="9">
    <source>
        <dbReference type="ARBA" id="ARBA00023315"/>
    </source>
</evidence>
<evidence type="ECO:0000256" key="11">
    <source>
        <dbReference type="ARBA" id="ARBA00031945"/>
    </source>
</evidence>
<comment type="pathway">
    <text evidence="2 15">Porphyrin-containing compound metabolism; protoporphyrin-IX biosynthesis; 5-aminolevulinate from glycine: step 1/1.</text>
</comment>
<accession>A0A370G0S5</accession>
<dbReference type="InterPro" id="IPR015421">
    <property type="entry name" value="PyrdxlP-dep_Trfase_major"/>
</dbReference>
<proteinExistence type="inferred from homology"/>
<evidence type="ECO:0000256" key="4">
    <source>
        <dbReference type="ARBA" id="ARBA00011738"/>
    </source>
</evidence>
<dbReference type="SUPFAM" id="SSF53383">
    <property type="entry name" value="PLP-dependent transferases"/>
    <property type="match status" value="1"/>
</dbReference>
<reference evidence="19 20" key="1">
    <citation type="submission" date="2018-07" db="EMBL/GenBank/DDBJ databases">
        <title>Genomic Encyclopedia of Type Strains, Phase IV (KMG-IV): sequencing the most valuable type-strain genomes for metagenomic binning, comparative biology and taxonomic classification.</title>
        <authorList>
            <person name="Goeker M."/>
        </authorList>
    </citation>
    <scope>NUCLEOTIDE SEQUENCE [LARGE SCALE GENOMIC DNA]</scope>
    <source>
        <strain evidence="19 20">DSM 5603</strain>
    </source>
</reference>
<gene>
    <name evidence="18" type="primary">hemA</name>
    <name evidence="19" type="ORF">C7453_10665</name>
    <name evidence="18" type="ORF">HLH32_15495</name>
</gene>
<keyword evidence="20" id="KW-1185">Reference proteome</keyword>
<evidence type="ECO:0000313" key="19">
    <source>
        <dbReference type="EMBL" id="RDI37342.1"/>
    </source>
</evidence>
<dbReference type="InterPro" id="IPR015422">
    <property type="entry name" value="PyrdxlP-dep_Trfase_small"/>
</dbReference>
<evidence type="ECO:0000256" key="5">
    <source>
        <dbReference type="ARBA" id="ARBA00013257"/>
    </source>
</evidence>
<feature type="region of interest" description="Disordered" evidence="16">
    <location>
        <begin position="1"/>
        <end position="22"/>
    </location>
</feature>
<evidence type="ECO:0000256" key="3">
    <source>
        <dbReference type="ARBA" id="ARBA00008392"/>
    </source>
</evidence>
<keyword evidence="9 15" id="KW-0012">Acyltransferase</keyword>
<comment type="subunit">
    <text evidence="4">Homodimer.</text>
</comment>
<dbReference type="EMBL" id="QQAW01000006">
    <property type="protein sequence ID" value="RDI37342.1"/>
    <property type="molecule type" value="Genomic_DNA"/>
</dbReference>
<dbReference type="Gene3D" id="3.40.640.10">
    <property type="entry name" value="Type I PLP-dependent aspartate aminotransferase-like (Major domain)"/>
    <property type="match status" value="1"/>
</dbReference>
<organism evidence="19 20">
    <name type="scientific">Gluconacetobacter liquefaciens</name>
    <name type="common">Acetobacter liquefaciens</name>
    <dbReference type="NCBI Taxonomy" id="89584"/>
    <lineage>
        <taxon>Bacteria</taxon>
        <taxon>Pseudomonadati</taxon>
        <taxon>Pseudomonadota</taxon>
        <taxon>Alphaproteobacteria</taxon>
        <taxon>Acetobacterales</taxon>
        <taxon>Acetobacteraceae</taxon>
        <taxon>Gluconacetobacter</taxon>
    </lineage>
</organism>
<comment type="cofactor">
    <cofactor evidence="1 14">
        <name>pyridoxal 5'-phosphate</name>
        <dbReference type="ChEBI" id="CHEBI:597326"/>
    </cofactor>
</comment>
<dbReference type="InterPro" id="IPR050087">
    <property type="entry name" value="AON_synthase_class-II"/>
</dbReference>
<protein>
    <recommendedName>
        <fullName evidence="5 15">5-aminolevulinate synthase</fullName>
        <ecNumber evidence="5 15">2.3.1.37</ecNumber>
    </recommendedName>
    <alternativeName>
        <fullName evidence="10 15">5-aminolevulinic acid synthase</fullName>
    </alternativeName>
    <alternativeName>
        <fullName evidence="11 15">Delta-ALA synthase</fullName>
    </alternativeName>
    <alternativeName>
        <fullName evidence="12 15">Delta-aminolevulinate synthase</fullName>
    </alternativeName>
</protein>
<evidence type="ECO:0000313" key="21">
    <source>
        <dbReference type="Proteomes" id="UP000562982"/>
    </source>
</evidence>
<comment type="caution">
    <text evidence="19">The sequence shown here is derived from an EMBL/GenBank/DDBJ whole genome shotgun (WGS) entry which is preliminary data.</text>
</comment>
<dbReference type="InterPro" id="IPR010961">
    <property type="entry name" value="4pyrrol_synth_NH2levulA_synth"/>
</dbReference>
<dbReference type="EMBL" id="JABEQI010000011">
    <property type="protein sequence ID" value="MBB2187756.1"/>
    <property type="molecule type" value="Genomic_DNA"/>
</dbReference>
<evidence type="ECO:0000256" key="14">
    <source>
        <dbReference type="RuleBase" id="RU003693"/>
    </source>
</evidence>
<evidence type="ECO:0000313" key="20">
    <source>
        <dbReference type="Proteomes" id="UP000254958"/>
    </source>
</evidence>
<dbReference type="EC" id="2.3.1.37" evidence="5 15"/>
<dbReference type="InterPro" id="IPR004839">
    <property type="entry name" value="Aminotransferase_I/II_large"/>
</dbReference>
<keyword evidence="8 15" id="KW-0350">Heme biosynthesis</keyword>
<dbReference type="AlphaFoldDB" id="A0A370G0S5"/>
<evidence type="ECO:0000256" key="7">
    <source>
        <dbReference type="ARBA" id="ARBA00022898"/>
    </source>
</evidence>
<evidence type="ECO:0000256" key="15">
    <source>
        <dbReference type="RuleBase" id="RU910713"/>
    </source>
</evidence>
<keyword evidence="7 14" id="KW-0663">Pyridoxal phosphate</keyword>
<dbReference type="Proteomes" id="UP000254958">
    <property type="component" value="Unassembled WGS sequence"/>
</dbReference>
<dbReference type="FunFam" id="3.40.640.10:FF:000006">
    <property type="entry name" value="5-aminolevulinate synthase, mitochondrial"/>
    <property type="match status" value="1"/>
</dbReference>